<dbReference type="GO" id="GO:0043161">
    <property type="term" value="P:proteasome-mediated ubiquitin-dependent protein catabolic process"/>
    <property type="evidence" value="ECO:0007669"/>
    <property type="project" value="TreeGrafter"/>
</dbReference>
<evidence type="ECO:0000313" key="3">
    <source>
        <dbReference type="EnsemblMetazoa" id="XP_001949481.1"/>
    </source>
</evidence>
<dbReference type="Pfam" id="PF00622">
    <property type="entry name" value="SPRY"/>
    <property type="match status" value="1"/>
</dbReference>
<protein>
    <recommendedName>
        <fullName evidence="2">B30.2/SPRY domain-containing protein</fullName>
    </recommendedName>
</protein>
<dbReference type="InterPro" id="IPR003877">
    <property type="entry name" value="SPRY_dom"/>
</dbReference>
<dbReference type="SMART" id="SM00449">
    <property type="entry name" value="SPRY"/>
    <property type="match status" value="1"/>
</dbReference>
<proteinExistence type="predicted"/>
<keyword evidence="4" id="KW-1185">Reference proteome</keyword>
<name>A0A8R1W2K2_ACYPI</name>
<evidence type="ECO:0000259" key="2">
    <source>
        <dbReference type="PROSITE" id="PS50188"/>
    </source>
</evidence>
<feature type="domain" description="B30.2/SPRY" evidence="2">
    <location>
        <begin position="8"/>
        <end position="201"/>
    </location>
</feature>
<keyword evidence="1" id="KW-0833">Ubl conjugation pathway</keyword>
<dbReference type="KEGG" id="api:100160157"/>
<reference evidence="3" key="2">
    <citation type="submission" date="2022-06" db="UniProtKB">
        <authorList>
            <consortium name="EnsemblMetazoa"/>
        </authorList>
    </citation>
    <scope>IDENTIFICATION</scope>
</reference>
<dbReference type="InterPro" id="IPR050672">
    <property type="entry name" value="FBXO45-Fsn/SPSB_families"/>
</dbReference>
<evidence type="ECO:0000256" key="1">
    <source>
        <dbReference type="ARBA" id="ARBA00022786"/>
    </source>
</evidence>
<accession>A0A8R1W2K2</accession>
<dbReference type="OrthoDB" id="5951542at2759"/>
<dbReference type="SUPFAM" id="SSF49899">
    <property type="entry name" value="Concanavalin A-like lectins/glucanases"/>
    <property type="match status" value="1"/>
</dbReference>
<organism evidence="3 4">
    <name type="scientific">Acyrthosiphon pisum</name>
    <name type="common">Pea aphid</name>
    <dbReference type="NCBI Taxonomy" id="7029"/>
    <lineage>
        <taxon>Eukaryota</taxon>
        <taxon>Metazoa</taxon>
        <taxon>Ecdysozoa</taxon>
        <taxon>Arthropoda</taxon>
        <taxon>Hexapoda</taxon>
        <taxon>Insecta</taxon>
        <taxon>Pterygota</taxon>
        <taxon>Neoptera</taxon>
        <taxon>Paraneoptera</taxon>
        <taxon>Hemiptera</taxon>
        <taxon>Sternorrhyncha</taxon>
        <taxon>Aphidomorpha</taxon>
        <taxon>Aphidoidea</taxon>
        <taxon>Aphididae</taxon>
        <taxon>Macrosiphini</taxon>
        <taxon>Acyrthosiphon</taxon>
    </lineage>
</organism>
<reference evidence="4" key="1">
    <citation type="submission" date="2010-06" db="EMBL/GenBank/DDBJ databases">
        <authorList>
            <person name="Jiang H."/>
            <person name="Abraham K."/>
            <person name="Ali S."/>
            <person name="Alsbrooks S.L."/>
            <person name="Anim B.N."/>
            <person name="Anosike U.S."/>
            <person name="Attaway T."/>
            <person name="Bandaranaike D.P."/>
            <person name="Battles P.K."/>
            <person name="Bell S.N."/>
            <person name="Bell A.V."/>
            <person name="Beltran B."/>
            <person name="Bickham C."/>
            <person name="Bustamante Y."/>
            <person name="Caleb T."/>
            <person name="Canada A."/>
            <person name="Cardenas V."/>
            <person name="Carter K."/>
            <person name="Chacko J."/>
            <person name="Chandrabose M.N."/>
            <person name="Chavez D."/>
            <person name="Chavez A."/>
            <person name="Chen L."/>
            <person name="Chu H.-S."/>
            <person name="Claassen K.J."/>
            <person name="Cockrell R."/>
            <person name="Collins M."/>
            <person name="Cooper J.A."/>
            <person name="Cree A."/>
            <person name="Curry S.M."/>
            <person name="Da Y."/>
            <person name="Dao M.D."/>
            <person name="Das B."/>
            <person name="Davila M.-L."/>
            <person name="Davy-Carroll L."/>
            <person name="Denson S."/>
            <person name="Dinh H."/>
            <person name="Ebong V.E."/>
            <person name="Edwards J.R."/>
            <person name="Egan A."/>
            <person name="El-Daye J."/>
            <person name="Escobedo L."/>
            <person name="Fernandez S."/>
            <person name="Fernando P.R."/>
            <person name="Flagg N."/>
            <person name="Forbes L.D."/>
            <person name="Fowler R.G."/>
            <person name="Fu Q."/>
            <person name="Gabisi R.A."/>
            <person name="Ganer J."/>
            <person name="Garbino Pronczuk A."/>
            <person name="Garcia R.M."/>
            <person name="Garner T."/>
            <person name="Garrett T.E."/>
            <person name="Gonzalez D.A."/>
            <person name="Hamid H."/>
            <person name="Hawkins E.S."/>
            <person name="Hirani K."/>
            <person name="Hogues M.E."/>
            <person name="Hollins B."/>
            <person name="Hsiao C.-H."/>
            <person name="Jabil R."/>
            <person name="James M.L."/>
            <person name="Jhangiani S.N."/>
            <person name="Johnson B."/>
            <person name="Johnson Q."/>
            <person name="Joshi V."/>
            <person name="Kalu J.B."/>
            <person name="Kam C."/>
            <person name="Kashfia A."/>
            <person name="Keebler J."/>
            <person name="Kisamo H."/>
            <person name="Kovar C.L."/>
            <person name="Lago L.A."/>
            <person name="Lai C.-Y."/>
            <person name="Laidlaw J."/>
            <person name="Lara F."/>
            <person name="Le T.-K."/>
            <person name="Lee S.L."/>
            <person name="Legall F.H."/>
            <person name="Lemon S.J."/>
            <person name="Lewis L.R."/>
            <person name="Li B."/>
            <person name="Liu Y."/>
            <person name="Liu Y.-S."/>
            <person name="Lopez J."/>
            <person name="Lozado R.J."/>
            <person name="Lu J."/>
            <person name="Madu R.C."/>
            <person name="Maheshwari M."/>
            <person name="Maheshwari R."/>
            <person name="Malloy K."/>
            <person name="Martinez E."/>
            <person name="Mathew T."/>
            <person name="Mercado I.C."/>
            <person name="Mercado C."/>
            <person name="Meyer B."/>
            <person name="Montgomery K."/>
            <person name="Morgan M.B."/>
            <person name="Munidasa M."/>
            <person name="Nazareth L.V."/>
            <person name="Nelson J."/>
            <person name="Ng B.M."/>
            <person name="Nguyen N.B."/>
            <person name="Nguyen P.Q."/>
            <person name="Nguyen T."/>
            <person name="Obregon M."/>
            <person name="Okwuonu G.O."/>
            <person name="Onwere C.G."/>
            <person name="Orozco G."/>
            <person name="Parra A."/>
            <person name="Patel S."/>
            <person name="Patil S."/>
            <person name="Perez A."/>
            <person name="Perez Y."/>
            <person name="Pham C."/>
            <person name="Primus E.L."/>
            <person name="Pu L.-L."/>
            <person name="Puazo M."/>
            <person name="Qin X."/>
            <person name="Quiroz J.B."/>
            <person name="Reese J."/>
            <person name="Richards S."/>
            <person name="Rives C.M."/>
            <person name="Robberts R."/>
            <person name="Ruiz S.J."/>
            <person name="Ruiz M.J."/>
            <person name="Santibanez J."/>
            <person name="Schneider B.W."/>
            <person name="Sisson I."/>
            <person name="Smith M."/>
            <person name="Sodergren E."/>
            <person name="Song X.-Z."/>
            <person name="Song B.B."/>
            <person name="Summersgill H."/>
            <person name="Thelus R."/>
            <person name="Thornton R.D."/>
            <person name="Trejos Z.Y."/>
            <person name="Usmani K."/>
            <person name="Vattathil S."/>
            <person name="Villasana D."/>
            <person name="Walker D.L."/>
            <person name="Wang S."/>
            <person name="Wang K."/>
            <person name="White C.S."/>
            <person name="Williams A.C."/>
            <person name="Williamson J."/>
            <person name="Wilson K."/>
            <person name="Woghiren I.O."/>
            <person name="Woodworth J.R."/>
            <person name="Worley K.C."/>
            <person name="Wright R.A."/>
            <person name="Wu W."/>
            <person name="Young L."/>
            <person name="Zhang L."/>
            <person name="Zhang J."/>
            <person name="Zhu Y."/>
            <person name="Muzny D.M."/>
            <person name="Weinstock G."/>
            <person name="Gibbs R.A."/>
        </authorList>
    </citation>
    <scope>NUCLEOTIDE SEQUENCE [LARGE SCALE GENOMIC DNA]</scope>
    <source>
        <strain evidence="4">LSR1</strain>
    </source>
</reference>
<dbReference type="GO" id="GO:0019005">
    <property type="term" value="C:SCF ubiquitin ligase complex"/>
    <property type="evidence" value="ECO:0007669"/>
    <property type="project" value="TreeGrafter"/>
</dbReference>
<dbReference type="Gene3D" id="2.60.120.920">
    <property type="match status" value="1"/>
</dbReference>
<sequence>MAQSSYKLLQDLQNSTNYECLTAGNDLEWGWDPLESNTDVNISDDTLNVVIHPNSSRGTGAVRGDMPFVPGHIYYWEIKVDGSPTATDMIIGVGTKDFDLESSKNEYTSLIGSDEKSWGYSYKGVKHHGGESLMYGQRCDRGEALIGVRLDMCRGTLEFFHNRIPLGVAFEKLNNTHLLYPMVCSTACRTHFTIKYCRSLPVNLQLYCLQAFDSSKNSLIPFGILKMVMDSWWIPKSYSS</sequence>
<dbReference type="OMA" id="MKLTYSC"/>
<dbReference type="PANTHER" id="PTHR12245:SF5">
    <property type="entry name" value="SPRY DOMAIN-CONTAINING SOCS BOX PROTEIN 3"/>
    <property type="match status" value="1"/>
</dbReference>
<dbReference type="InterPro" id="IPR035754">
    <property type="entry name" value="SPRY_SPSB3"/>
</dbReference>
<dbReference type="InterPro" id="IPR043136">
    <property type="entry name" value="B30.2/SPRY_sf"/>
</dbReference>
<dbReference type="Proteomes" id="UP000007819">
    <property type="component" value="Chromosome A1"/>
</dbReference>
<dbReference type="PANTHER" id="PTHR12245">
    <property type="entry name" value="SPRY DOMAIN CONTAINING SOCS BOX PROTEIN"/>
    <property type="match status" value="1"/>
</dbReference>
<dbReference type="InterPro" id="IPR001870">
    <property type="entry name" value="B30.2/SPRY"/>
</dbReference>
<dbReference type="AlphaFoldDB" id="A0A8R1W2K2"/>
<dbReference type="GeneID" id="100160157"/>
<dbReference type="CDD" id="cd12876">
    <property type="entry name" value="SPRY_SOCS3"/>
    <property type="match status" value="1"/>
</dbReference>
<dbReference type="EnsemblMetazoa" id="XM_001949446.5">
    <property type="protein sequence ID" value="XP_001949481.1"/>
    <property type="gene ID" value="LOC100160157"/>
</dbReference>
<dbReference type="InterPro" id="IPR013320">
    <property type="entry name" value="ConA-like_dom_sf"/>
</dbReference>
<dbReference type="PROSITE" id="PS50188">
    <property type="entry name" value="B302_SPRY"/>
    <property type="match status" value="1"/>
</dbReference>
<dbReference type="RefSeq" id="XP_001949481.1">
    <property type="nucleotide sequence ID" value="XM_001949446.4"/>
</dbReference>
<evidence type="ECO:0000313" key="4">
    <source>
        <dbReference type="Proteomes" id="UP000007819"/>
    </source>
</evidence>